<dbReference type="Pfam" id="PF00160">
    <property type="entry name" value="Pro_isomerase"/>
    <property type="match status" value="1"/>
</dbReference>
<organism evidence="7 8">
    <name type="scientific">Allorhodopirellula solitaria</name>
    <dbReference type="NCBI Taxonomy" id="2527987"/>
    <lineage>
        <taxon>Bacteria</taxon>
        <taxon>Pseudomonadati</taxon>
        <taxon>Planctomycetota</taxon>
        <taxon>Planctomycetia</taxon>
        <taxon>Pirellulales</taxon>
        <taxon>Pirellulaceae</taxon>
        <taxon>Allorhodopirellula</taxon>
    </lineage>
</organism>
<evidence type="ECO:0000256" key="1">
    <source>
        <dbReference type="ARBA" id="ARBA00013194"/>
    </source>
</evidence>
<evidence type="ECO:0000259" key="6">
    <source>
        <dbReference type="PROSITE" id="PS50072"/>
    </source>
</evidence>
<evidence type="ECO:0000313" key="8">
    <source>
        <dbReference type="Proteomes" id="UP000318053"/>
    </source>
</evidence>
<dbReference type="InterPro" id="IPR044666">
    <property type="entry name" value="Cyclophilin_A-like"/>
</dbReference>
<reference evidence="7 8" key="1">
    <citation type="submission" date="2019-02" db="EMBL/GenBank/DDBJ databases">
        <title>Deep-cultivation of Planctomycetes and their phenomic and genomic characterization uncovers novel biology.</title>
        <authorList>
            <person name="Wiegand S."/>
            <person name="Jogler M."/>
            <person name="Boedeker C."/>
            <person name="Pinto D."/>
            <person name="Vollmers J."/>
            <person name="Rivas-Marin E."/>
            <person name="Kohn T."/>
            <person name="Peeters S.H."/>
            <person name="Heuer A."/>
            <person name="Rast P."/>
            <person name="Oberbeckmann S."/>
            <person name="Bunk B."/>
            <person name="Jeske O."/>
            <person name="Meyerdierks A."/>
            <person name="Storesund J.E."/>
            <person name="Kallscheuer N."/>
            <person name="Luecker S."/>
            <person name="Lage O.M."/>
            <person name="Pohl T."/>
            <person name="Merkel B.J."/>
            <person name="Hornburger P."/>
            <person name="Mueller R.-W."/>
            <person name="Bruemmer F."/>
            <person name="Labrenz M."/>
            <person name="Spormann A.M."/>
            <person name="Op Den Camp H."/>
            <person name="Overmann J."/>
            <person name="Amann R."/>
            <person name="Jetten M.S.M."/>
            <person name="Mascher T."/>
            <person name="Medema M.H."/>
            <person name="Devos D.P."/>
            <person name="Kaster A.-K."/>
            <person name="Ovreas L."/>
            <person name="Rohde M."/>
            <person name="Galperin M.Y."/>
            <person name="Jogler C."/>
        </authorList>
    </citation>
    <scope>NUCLEOTIDE SEQUENCE [LARGE SCALE GENOMIC DNA]</scope>
    <source>
        <strain evidence="7 8">CA85</strain>
    </source>
</reference>
<feature type="compositionally biased region" description="Low complexity" evidence="5">
    <location>
        <begin position="52"/>
        <end position="68"/>
    </location>
</feature>
<dbReference type="PANTHER" id="PTHR45625">
    <property type="entry name" value="PEPTIDYL-PROLYL CIS-TRANS ISOMERASE-RELATED"/>
    <property type="match status" value="1"/>
</dbReference>
<evidence type="ECO:0000256" key="5">
    <source>
        <dbReference type="SAM" id="MobiDB-lite"/>
    </source>
</evidence>
<dbReference type="AlphaFoldDB" id="A0A5C5X130"/>
<comment type="caution">
    <text evidence="7">The sequence shown here is derived from an EMBL/GenBank/DDBJ whole genome shotgun (WGS) entry which is preliminary data.</text>
</comment>
<keyword evidence="2" id="KW-0697">Rotamase</keyword>
<feature type="domain" description="PPIase cyclophilin-type" evidence="6">
    <location>
        <begin position="317"/>
        <end position="482"/>
    </location>
</feature>
<keyword evidence="4" id="KW-0175">Coiled coil</keyword>
<feature type="coiled-coil region" evidence="4">
    <location>
        <begin position="289"/>
        <end position="316"/>
    </location>
</feature>
<dbReference type="EC" id="5.2.1.8" evidence="1"/>
<dbReference type="SUPFAM" id="SSF50891">
    <property type="entry name" value="Cyclophilin-like"/>
    <property type="match status" value="1"/>
</dbReference>
<feature type="compositionally biased region" description="Polar residues" evidence="5">
    <location>
        <begin position="79"/>
        <end position="90"/>
    </location>
</feature>
<keyword evidence="8" id="KW-1185">Reference proteome</keyword>
<keyword evidence="3 7" id="KW-0413">Isomerase</keyword>
<feature type="compositionally biased region" description="Basic and acidic residues" evidence="5">
    <location>
        <begin position="97"/>
        <end position="112"/>
    </location>
</feature>
<dbReference type="RefSeq" id="WP_246113069.1">
    <property type="nucleotide sequence ID" value="NZ_SJPK01000020.1"/>
</dbReference>
<dbReference type="InterPro" id="IPR029000">
    <property type="entry name" value="Cyclophilin-like_dom_sf"/>
</dbReference>
<protein>
    <recommendedName>
        <fullName evidence="1">peptidylprolyl isomerase</fullName>
        <ecNumber evidence="1">5.2.1.8</ecNumber>
    </recommendedName>
</protein>
<evidence type="ECO:0000313" key="7">
    <source>
        <dbReference type="EMBL" id="TWT55922.1"/>
    </source>
</evidence>
<dbReference type="Gene3D" id="2.40.100.10">
    <property type="entry name" value="Cyclophilin-like"/>
    <property type="match status" value="1"/>
</dbReference>
<dbReference type="InterPro" id="IPR002130">
    <property type="entry name" value="Cyclophilin-type_PPIase_dom"/>
</dbReference>
<accession>A0A5C5X130</accession>
<name>A0A5C5X130_9BACT</name>
<dbReference type="PROSITE" id="PS50072">
    <property type="entry name" value="CSA_PPIASE_2"/>
    <property type="match status" value="1"/>
</dbReference>
<feature type="region of interest" description="Disordered" evidence="5">
    <location>
        <begin position="373"/>
        <end position="394"/>
    </location>
</feature>
<evidence type="ECO:0000256" key="2">
    <source>
        <dbReference type="ARBA" id="ARBA00023110"/>
    </source>
</evidence>
<gene>
    <name evidence="7" type="ORF">CA85_47340</name>
</gene>
<evidence type="ECO:0000256" key="3">
    <source>
        <dbReference type="ARBA" id="ARBA00023235"/>
    </source>
</evidence>
<feature type="region of interest" description="Disordered" evidence="5">
    <location>
        <begin position="52"/>
        <end position="126"/>
    </location>
</feature>
<dbReference type="EMBL" id="SJPK01000020">
    <property type="protein sequence ID" value="TWT55922.1"/>
    <property type="molecule type" value="Genomic_DNA"/>
</dbReference>
<dbReference type="GO" id="GO:0003755">
    <property type="term" value="F:peptidyl-prolyl cis-trans isomerase activity"/>
    <property type="evidence" value="ECO:0007669"/>
    <property type="project" value="UniProtKB-KW"/>
</dbReference>
<dbReference type="Proteomes" id="UP000318053">
    <property type="component" value="Unassembled WGS sequence"/>
</dbReference>
<proteinExistence type="predicted"/>
<dbReference type="PANTHER" id="PTHR45625:SF4">
    <property type="entry name" value="PEPTIDYLPROLYL ISOMERASE DOMAIN AND WD REPEAT-CONTAINING PROTEIN 1"/>
    <property type="match status" value="1"/>
</dbReference>
<evidence type="ECO:0000256" key="4">
    <source>
        <dbReference type="SAM" id="Coils"/>
    </source>
</evidence>
<sequence length="519" mass="56637">MPVFTPSFEQNSAAAEAENPRAFCIGPRIATWGGWIICMVLALGPASAQEAATAPEAAEMDSASSAAETPVDAAGPETTPETADTDQSAPSEAPNAHNHDSHDHGSHTHESQSQDEGTAPSELVRDDPRKIQEALEALPDDVRADAEVALERYRESETTLAAATLALRSDQLRYRNGIDQSPDAADRFRLQRHRTWELLKEQFTNALDLIRYVPSIEAARYLVTMVQYHLKHDIYDAETYEAAARLLDLGQNYEFLFLAAGRSAVVAGQFEAAKNIYEVLDNEGLEDVDLRLKHQLDILEEQYEEEQAAIESTDADTLPQVRFETTQGDVLIELFPDAAPSAVAHFRKLIEDGFYEGLDFSMVSQNLLAMTGDSSGDGRGNSGQFLVDEHGRDESRHGLRGSVVMAKLPIGEGKFIENSGSSQIAILFLPIPAISDSQSVIGRVIQGMDVVSKLRRIDPTKKKEKNQIQLPPDAVLRTEIVRSGPELPEPGYVDLEAEIEKAVQAGLLKPKGAAGSPAQ</sequence>